<sequence length="119" mass="13000">MTSSKDTSPLETLPEIEIDDTKPEKQEEGKWSLMIRKLDIEFNKDCVTCKFVSAATCYGCGMIVLGTLKSIPNSNLPGKILTGLFGIGLFGAGTMRILDDPRARPMDQTPSKSTNQNNS</sequence>
<evidence type="ECO:0008006" key="5">
    <source>
        <dbReference type="Google" id="ProtNLM"/>
    </source>
</evidence>
<evidence type="ECO:0000256" key="2">
    <source>
        <dbReference type="SAM" id="Phobius"/>
    </source>
</evidence>
<feature type="compositionally biased region" description="Polar residues" evidence="1">
    <location>
        <begin position="108"/>
        <end position="119"/>
    </location>
</feature>
<keyword evidence="4" id="KW-1185">Reference proteome</keyword>
<keyword evidence="2" id="KW-1133">Transmembrane helix</keyword>
<evidence type="ECO:0000313" key="3">
    <source>
        <dbReference type="EMBL" id="KAJ7390806.1"/>
    </source>
</evidence>
<keyword evidence="2" id="KW-0812">Transmembrane</keyword>
<comment type="caution">
    <text evidence="3">The sequence shown here is derived from an EMBL/GenBank/DDBJ whole genome shotgun (WGS) entry which is preliminary data.</text>
</comment>
<gene>
    <name evidence="3" type="ORF">OS493_022365</name>
</gene>
<feature type="transmembrane region" description="Helical" evidence="2">
    <location>
        <begin position="47"/>
        <end position="68"/>
    </location>
</feature>
<dbReference type="AlphaFoldDB" id="A0A9X0D8U4"/>
<dbReference type="OrthoDB" id="5985171at2759"/>
<evidence type="ECO:0000256" key="1">
    <source>
        <dbReference type="SAM" id="MobiDB-lite"/>
    </source>
</evidence>
<dbReference type="Proteomes" id="UP001163046">
    <property type="component" value="Unassembled WGS sequence"/>
</dbReference>
<keyword evidence="2" id="KW-0472">Membrane</keyword>
<protein>
    <recommendedName>
        <fullName evidence="5">DUF4536 domain-containing protein</fullName>
    </recommendedName>
</protein>
<feature type="transmembrane region" description="Helical" evidence="2">
    <location>
        <begin position="80"/>
        <end position="98"/>
    </location>
</feature>
<dbReference type="EMBL" id="MU825411">
    <property type="protein sequence ID" value="KAJ7390806.1"/>
    <property type="molecule type" value="Genomic_DNA"/>
</dbReference>
<proteinExistence type="predicted"/>
<reference evidence="3" key="1">
    <citation type="submission" date="2023-01" db="EMBL/GenBank/DDBJ databases">
        <title>Genome assembly of the deep-sea coral Lophelia pertusa.</title>
        <authorList>
            <person name="Herrera S."/>
            <person name="Cordes E."/>
        </authorList>
    </citation>
    <scope>NUCLEOTIDE SEQUENCE</scope>
    <source>
        <strain evidence="3">USNM1676648</strain>
        <tissue evidence="3">Polyp</tissue>
    </source>
</reference>
<organism evidence="3 4">
    <name type="scientific">Desmophyllum pertusum</name>
    <dbReference type="NCBI Taxonomy" id="174260"/>
    <lineage>
        <taxon>Eukaryota</taxon>
        <taxon>Metazoa</taxon>
        <taxon>Cnidaria</taxon>
        <taxon>Anthozoa</taxon>
        <taxon>Hexacorallia</taxon>
        <taxon>Scleractinia</taxon>
        <taxon>Caryophylliina</taxon>
        <taxon>Caryophylliidae</taxon>
        <taxon>Desmophyllum</taxon>
    </lineage>
</organism>
<feature type="region of interest" description="Disordered" evidence="1">
    <location>
        <begin position="99"/>
        <end position="119"/>
    </location>
</feature>
<evidence type="ECO:0000313" key="4">
    <source>
        <dbReference type="Proteomes" id="UP001163046"/>
    </source>
</evidence>
<accession>A0A9X0D8U4</accession>
<name>A0A9X0D8U4_9CNID</name>